<reference evidence="1" key="1">
    <citation type="submission" date="2021-03" db="EMBL/GenBank/DDBJ databases">
        <authorList>
            <consortium name="Genoscope - CEA"/>
            <person name="William W."/>
        </authorList>
    </citation>
    <scope>NUCLEOTIDE SEQUENCE</scope>
    <source>
        <strain evidence="1">Doubled-haploid Pahang</strain>
    </source>
</reference>
<dbReference type="AlphaFoldDB" id="A0A804HME5"/>
<dbReference type="Gramene" id="Ma00_t01850.1">
    <property type="protein sequence ID" value="Ma00_p01850.1"/>
    <property type="gene ID" value="Ma00_g01850"/>
</dbReference>
<sequence>MLLCNGMQCVRDGCLVGHRSSLECSMLESMELFCRFRSFGFGDLGLMIQNCEI</sequence>
<dbReference type="EMBL" id="HG996474">
    <property type="protein sequence ID" value="CAG1835898.1"/>
    <property type="molecule type" value="Genomic_DNA"/>
</dbReference>
<gene>
    <name evidence="1" type="ORF">GSMUA_238670.1</name>
</gene>
<evidence type="ECO:0000313" key="2">
    <source>
        <dbReference type="EnsemblPlants" id="Ma00_p01850.1"/>
    </source>
</evidence>
<dbReference type="InParanoid" id="A0A804HME5"/>
<dbReference type="EnsemblPlants" id="Ma00_t01850.1">
    <property type="protein sequence ID" value="Ma00_p01850.1"/>
    <property type="gene ID" value="Ma00_g01850"/>
</dbReference>
<keyword evidence="3" id="KW-1185">Reference proteome</keyword>
<evidence type="ECO:0000313" key="3">
    <source>
        <dbReference type="Proteomes" id="UP000012960"/>
    </source>
</evidence>
<protein>
    <submittedName>
        <fullName evidence="1">(wild Malaysian banana) hypothetical protein</fullName>
    </submittedName>
</protein>
<proteinExistence type="predicted"/>
<evidence type="ECO:0000313" key="1">
    <source>
        <dbReference type="EMBL" id="CAG1835898.1"/>
    </source>
</evidence>
<name>A0A804HME5_MUSAM</name>
<dbReference type="Proteomes" id="UP000012960">
    <property type="component" value="Unplaced"/>
</dbReference>
<reference evidence="2" key="2">
    <citation type="submission" date="2021-05" db="UniProtKB">
        <authorList>
            <consortium name="EnsemblPlants"/>
        </authorList>
    </citation>
    <scope>IDENTIFICATION</scope>
    <source>
        <strain evidence="2">subsp. malaccensis</strain>
    </source>
</reference>
<organism evidence="2 3">
    <name type="scientific">Musa acuminata subsp. malaccensis</name>
    <name type="common">Wild banana</name>
    <name type="synonym">Musa malaccensis</name>
    <dbReference type="NCBI Taxonomy" id="214687"/>
    <lineage>
        <taxon>Eukaryota</taxon>
        <taxon>Viridiplantae</taxon>
        <taxon>Streptophyta</taxon>
        <taxon>Embryophyta</taxon>
        <taxon>Tracheophyta</taxon>
        <taxon>Spermatophyta</taxon>
        <taxon>Magnoliopsida</taxon>
        <taxon>Liliopsida</taxon>
        <taxon>Zingiberales</taxon>
        <taxon>Musaceae</taxon>
        <taxon>Musa</taxon>
    </lineage>
</organism>
<accession>A0A804HME5</accession>